<dbReference type="Proteomes" id="UP001419268">
    <property type="component" value="Unassembled WGS sequence"/>
</dbReference>
<accession>A0AAP0DY29</accession>
<protein>
    <submittedName>
        <fullName evidence="1">Uncharacterized protein</fullName>
    </submittedName>
</protein>
<proteinExistence type="predicted"/>
<dbReference type="EMBL" id="JBBNAG010000013">
    <property type="protein sequence ID" value="KAK9083179.1"/>
    <property type="molecule type" value="Genomic_DNA"/>
</dbReference>
<gene>
    <name evidence="1" type="ORF">Scep_029650</name>
</gene>
<organism evidence="1 2">
    <name type="scientific">Stephania cephalantha</name>
    <dbReference type="NCBI Taxonomy" id="152367"/>
    <lineage>
        <taxon>Eukaryota</taxon>
        <taxon>Viridiplantae</taxon>
        <taxon>Streptophyta</taxon>
        <taxon>Embryophyta</taxon>
        <taxon>Tracheophyta</taxon>
        <taxon>Spermatophyta</taxon>
        <taxon>Magnoliopsida</taxon>
        <taxon>Ranunculales</taxon>
        <taxon>Menispermaceae</taxon>
        <taxon>Menispermoideae</taxon>
        <taxon>Cissampelideae</taxon>
        <taxon>Stephania</taxon>
    </lineage>
</organism>
<dbReference type="AlphaFoldDB" id="A0AAP0DY29"/>
<keyword evidence="2" id="KW-1185">Reference proteome</keyword>
<evidence type="ECO:0000313" key="2">
    <source>
        <dbReference type="Proteomes" id="UP001419268"/>
    </source>
</evidence>
<evidence type="ECO:0000313" key="1">
    <source>
        <dbReference type="EMBL" id="KAK9083179.1"/>
    </source>
</evidence>
<name>A0AAP0DY29_9MAGN</name>
<sequence>MIEQESRQFDEEMKSSYQNMRTQINQVNPKLENYSFKGEFPAQQMSLDTLSAISSKNVEEIELSINENFEVSPPESKTRIAQVQEEVEKEMESLLKGTFDVL</sequence>
<comment type="caution">
    <text evidence="1">The sequence shown here is derived from an EMBL/GenBank/DDBJ whole genome shotgun (WGS) entry which is preliminary data.</text>
</comment>
<reference evidence="1 2" key="1">
    <citation type="submission" date="2024-01" db="EMBL/GenBank/DDBJ databases">
        <title>Genome assemblies of Stephania.</title>
        <authorList>
            <person name="Yang L."/>
        </authorList>
    </citation>
    <scope>NUCLEOTIDE SEQUENCE [LARGE SCALE GENOMIC DNA]</scope>
    <source>
        <strain evidence="1">JXDWG</strain>
        <tissue evidence="1">Leaf</tissue>
    </source>
</reference>